<evidence type="ECO:0000256" key="4">
    <source>
        <dbReference type="ARBA" id="ARBA00022475"/>
    </source>
</evidence>
<evidence type="ECO:0000256" key="6">
    <source>
        <dbReference type="ARBA" id="ARBA00022967"/>
    </source>
</evidence>
<dbReference type="Proteomes" id="UP000275069">
    <property type="component" value="Chromosome"/>
</dbReference>
<sequence length="139" mass="15461">MRSNSIIFWILAIFFAIMAATYSVWSLIYYHGHIEFVGTVALTLSAILGVFLAFFLGRTAKGYGNLLPEDRLDANIDDADPEIGHFSPWSWWPFVLGAAIAVIALGLAVGFWVSFIGVPILLVALAGWVFEYYRGHFAR</sequence>
<organism evidence="12 13">
    <name type="scientific">Gryllotalpicola protaetiae</name>
    <dbReference type="NCBI Taxonomy" id="2419771"/>
    <lineage>
        <taxon>Bacteria</taxon>
        <taxon>Bacillati</taxon>
        <taxon>Actinomycetota</taxon>
        <taxon>Actinomycetes</taxon>
        <taxon>Micrococcales</taxon>
        <taxon>Microbacteriaceae</taxon>
        <taxon>Gryllotalpicola</taxon>
    </lineage>
</organism>
<dbReference type="Pfam" id="PF12270">
    <property type="entry name" value="Cyt_c_ox_IV"/>
    <property type="match status" value="1"/>
</dbReference>
<dbReference type="KEGG" id="gry:D7I44_15420"/>
<dbReference type="PIRSF" id="PIRSF017385">
    <property type="entry name" value="CtaF"/>
    <property type="match status" value="1"/>
</dbReference>
<evidence type="ECO:0000256" key="3">
    <source>
        <dbReference type="ARBA" id="ARBA00006870"/>
    </source>
</evidence>
<dbReference type="RefSeq" id="WP_120790306.1">
    <property type="nucleotide sequence ID" value="NZ_CP032624.1"/>
</dbReference>
<evidence type="ECO:0000256" key="9">
    <source>
        <dbReference type="ARBA" id="ARBA00047816"/>
    </source>
</evidence>
<evidence type="ECO:0000256" key="10">
    <source>
        <dbReference type="PIRNR" id="PIRNR017385"/>
    </source>
</evidence>
<dbReference type="GO" id="GO:0022900">
    <property type="term" value="P:electron transport chain"/>
    <property type="evidence" value="ECO:0007669"/>
    <property type="project" value="InterPro"/>
</dbReference>
<feature type="transmembrane region" description="Helical" evidence="11">
    <location>
        <begin position="7"/>
        <end position="30"/>
    </location>
</feature>
<evidence type="ECO:0000256" key="5">
    <source>
        <dbReference type="ARBA" id="ARBA00022692"/>
    </source>
</evidence>
<comment type="subcellular location">
    <subcellularLocation>
        <location evidence="2">Cell membrane</location>
        <topology evidence="2">Multi-pass membrane protein</topology>
    </subcellularLocation>
</comment>
<comment type="similarity">
    <text evidence="3 10">Belongs to the cytochrome c oxidase bacterial subunit CtaF family.</text>
</comment>
<feature type="transmembrane region" description="Helical" evidence="11">
    <location>
        <begin position="115"/>
        <end position="133"/>
    </location>
</feature>
<accession>A0A387BQ35</accession>
<comment type="catalytic activity">
    <reaction evidence="9 10">
        <text>4 Fe(II)-[cytochrome c] + O2 + 8 H(+)(in) = 4 Fe(III)-[cytochrome c] + 2 H2O + 4 H(+)(out)</text>
        <dbReference type="Rhea" id="RHEA:11436"/>
        <dbReference type="Rhea" id="RHEA-COMP:10350"/>
        <dbReference type="Rhea" id="RHEA-COMP:14399"/>
        <dbReference type="ChEBI" id="CHEBI:15377"/>
        <dbReference type="ChEBI" id="CHEBI:15378"/>
        <dbReference type="ChEBI" id="CHEBI:15379"/>
        <dbReference type="ChEBI" id="CHEBI:29033"/>
        <dbReference type="ChEBI" id="CHEBI:29034"/>
        <dbReference type="EC" id="7.1.1.9"/>
    </reaction>
</comment>
<feature type="transmembrane region" description="Helical" evidence="11">
    <location>
        <begin position="91"/>
        <end position="109"/>
    </location>
</feature>
<keyword evidence="5 11" id="KW-0812">Transmembrane</keyword>
<evidence type="ECO:0000256" key="1">
    <source>
        <dbReference type="ARBA" id="ARBA00002536"/>
    </source>
</evidence>
<dbReference type="EC" id="7.1.1.9" evidence="10"/>
<dbReference type="EMBL" id="CP032624">
    <property type="protein sequence ID" value="AYG04778.1"/>
    <property type="molecule type" value="Genomic_DNA"/>
</dbReference>
<gene>
    <name evidence="12" type="ORF">D7I44_15420</name>
</gene>
<evidence type="ECO:0000256" key="2">
    <source>
        <dbReference type="ARBA" id="ARBA00004651"/>
    </source>
</evidence>
<evidence type="ECO:0000313" key="13">
    <source>
        <dbReference type="Proteomes" id="UP000275069"/>
    </source>
</evidence>
<feature type="transmembrane region" description="Helical" evidence="11">
    <location>
        <begin position="36"/>
        <end position="56"/>
    </location>
</feature>
<comment type="function">
    <text evidence="1 10">Part of cytochrome c oxidase, its function is unknown.</text>
</comment>
<comment type="subunit">
    <text evidence="10">Associates with subunits I, II and III to form cytochrome c oxidase.</text>
</comment>
<name>A0A387BQ35_9MICO</name>
<proteinExistence type="inferred from homology"/>
<keyword evidence="4 10" id="KW-1003">Cell membrane</keyword>
<dbReference type="OrthoDB" id="5244617at2"/>
<evidence type="ECO:0000256" key="7">
    <source>
        <dbReference type="ARBA" id="ARBA00022989"/>
    </source>
</evidence>
<dbReference type="GO" id="GO:0005886">
    <property type="term" value="C:plasma membrane"/>
    <property type="evidence" value="ECO:0007669"/>
    <property type="project" value="UniProtKB-SubCell"/>
</dbReference>
<reference evidence="12 13" key="1">
    <citation type="submission" date="2018-09" db="EMBL/GenBank/DDBJ databases">
        <title>Genome sequencing of strain 2DFW10M-5.</title>
        <authorList>
            <person name="Heo J."/>
            <person name="Kim S.-J."/>
            <person name="Kwon S.-W."/>
        </authorList>
    </citation>
    <scope>NUCLEOTIDE SEQUENCE [LARGE SCALE GENOMIC DNA]</scope>
    <source>
        <strain evidence="12 13">2DFW10M-5</strain>
    </source>
</reference>
<keyword evidence="8 10" id="KW-0472">Membrane</keyword>
<evidence type="ECO:0000256" key="8">
    <source>
        <dbReference type="ARBA" id="ARBA00023136"/>
    </source>
</evidence>
<dbReference type="GO" id="GO:0004129">
    <property type="term" value="F:cytochrome-c oxidase activity"/>
    <property type="evidence" value="ECO:0007669"/>
    <property type="project" value="UniProtKB-EC"/>
</dbReference>
<evidence type="ECO:0000313" key="12">
    <source>
        <dbReference type="EMBL" id="AYG04778.1"/>
    </source>
</evidence>
<dbReference type="InterPro" id="IPR021050">
    <property type="entry name" value="Cyt_c_oxidase_su4_actinobac"/>
</dbReference>
<keyword evidence="7 11" id="KW-1133">Transmembrane helix</keyword>
<keyword evidence="13" id="KW-1185">Reference proteome</keyword>
<dbReference type="AlphaFoldDB" id="A0A387BQ35"/>
<evidence type="ECO:0000256" key="11">
    <source>
        <dbReference type="SAM" id="Phobius"/>
    </source>
</evidence>
<keyword evidence="6 10" id="KW-1278">Translocase</keyword>
<protein>
    <recommendedName>
        <fullName evidence="10">Cytochrome c oxidase polypeptide 4</fullName>
        <ecNumber evidence="10">7.1.1.9</ecNumber>
    </recommendedName>
    <alternativeName>
        <fullName evidence="10">Cytochrome aa3 subunit 4</fullName>
    </alternativeName>
    <alternativeName>
        <fullName evidence="10">Cytochrome c oxidase polypeptide IV</fullName>
    </alternativeName>
</protein>